<dbReference type="AlphaFoldDB" id="A0A815LIS1"/>
<keyword evidence="1" id="KW-0812">Transmembrane</keyword>
<feature type="domain" description="Fatty acid desaturase" evidence="2">
    <location>
        <begin position="72"/>
        <end position="311"/>
    </location>
</feature>
<dbReference type="InterPro" id="IPR012171">
    <property type="entry name" value="Fatty_acid_desaturase"/>
</dbReference>
<keyword evidence="1" id="KW-0472">Membrane</keyword>
<keyword evidence="1" id="KW-1133">Transmembrane helix</keyword>
<reference evidence="3" key="1">
    <citation type="submission" date="2021-02" db="EMBL/GenBank/DDBJ databases">
        <authorList>
            <person name="Nowell W R."/>
        </authorList>
    </citation>
    <scope>NUCLEOTIDE SEQUENCE</scope>
</reference>
<dbReference type="GO" id="GO:0016717">
    <property type="term" value="F:oxidoreductase activity, acting on paired donors, with oxidation of a pair of donors resulting in the reduction of molecular oxygen to two molecules of water"/>
    <property type="evidence" value="ECO:0007669"/>
    <property type="project" value="TreeGrafter"/>
</dbReference>
<proteinExistence type="predicted"/>
<feature type="transmembrane region" description="Helical" evidence="1">
    <location>
        <begin position="167"/>
        <end position="185"/>
    </location>
</feature>
<evidence type="ECO:0000313" key="3">
    <source>
        <dbReference type="EMBL" id="CAF1410507.1"/>
    </source>
</evidence>
<organism evidence="3 4">
    <name type="scientific">Rotaria magnacalcarata</name>
    <dbReference type="NCBI Taxonomy" id="392030"/>
    <lineage>
        <taxon>Eukaryota</taxon>
        <taxon>Metazoa</taxon>
        <taxon>Spiralia</taxon>
        <taxon>Gnathifera</taxon>
        <taxon>Rotifera</taxon>
        <taxon>Eurotatoria</taxon>
        <taxon>Bdelloidea</taxon>
        <taxon>Philodinida</taxon>
        <taxon>Philodinidae</taxon>
        <taxon>Rotaria</taxon>
    </lineage>
</organism>
<name>A0A815LIS1_9BILA</name>
<dbReference type="PANTHER" id="PTHR19353">
    <property type="entry name" value="FATTY ACID DESATURASE 2"/>
    <property type="match status" value="1"/>
</dbReference>
<evidence type="ECO:0000256" key="1">
    <source>
        <dbReference type="SAM" id="Phobius"/>
    </source>
</evidence>
<dbReference type="CDD" id="cd03510">
    <property type="entry name" value="Rhizobitoxine-FADS-like"/>
    <property type="match status" value="1"/>
</dbReference>
<dbReference type="PANTHER" id="PTHR19353:SF19">
    <property type="entry name" value="DELTA(5) FATTY ACID DESATURASE C-RELATED"/>
    <property type="match status" value="1"/>
</dbReference>
<feature type="transmembrane region" description="Helical" evidence="1">
    <location>
        <begin position="49"/>
        <end position="76"/>
    </location>
</feature>
<feature type="transmembrane region" description="Helical" evidence="1">
    <location>
        <begin position="205"/>
        <end position="228"/>
    </location>
</feature>
<dbReference type="Proteomes" id="UP000663855">
    <property type="component" value="Unassembled WGS sequence"/>
</dbReference>
<dbReference type="EMBL" id="CAJNOV010010538">
    <property type="protein sequence ID" value="CAF1410507.1"/>
    <property type="molecule type" value="Genomic_DNA"/>
</dbReference>
<evidence type="ECO:0000259" key="2">
    <source>
        <dbReference type="Pfam" id="PF00487"/>
    </source>
</evidence>
<comment type="caution">
    <text evidence="3">The sequence shown here is derived from an EMBL/GenBank/DDBJ whole genome shotgun (WGS) entry which is preliminary data.</text>
</comment>
<gene>
    <name evidence="3" type="ORF">CJN711_LOCUS22475</name>
</gene>
<dbReference type="InterPro" id="IPR005804">
    <property type="entry name" value="FA_desaturase_dom"/>
</dbReference>
<dbReference type="GO" id="GO:0008610">
    <property type="term" value="P:lipid biosynthetic process"/>
    <property type="evidence" value="ECO:0007669"/>
    <property type="project" value="UniProtKB-ARBA"/>
</dbReference>
<evidence type="ECO:0000313" key="4">
    <source>
        <dbReference type="Proteomes" id="UP000663855"/>
    </source>
</evidence>
<sequence>MADNSEKPVDLFKRYKFDASIRKKIHEHTLYSKPDNWHGLVDILEDWSIIFFFIFCTKYIFYFYSSLVLSLIFYLITICVIGARQRGLADCLHQASHYCLASNSSWNFFLGTFGSGYLIFQNFHGYKISHARKHHSYLGTDKDPDYVELKANGICGENRTSSNVKRYLLNLFAPTSCWKYLLYLLKHRILTKNDDLWETYMRVLYLSGLLLIFIYTNNLLNLLFYWIVPYVTTNMWIGAFIELLEHYPMIETAPRIDIFMSRNRLCGWLWNFFFGVHNENYHLIHHMFPKIPEWEFHSVHKILMEDAIYASLHQKQGWKALLKDVIEVDDNTINIWYNCEKYQIYLETIAADDKNDDHQHGFYNCTTQSFAM</sequence>
<dbReference type="Pfam" id="PF00487">
    <property type="entry name" value="FA_desaturase"/>
    <property type="match status" value="1"/>
</dbReference>
<protein>
    <recommendedName>
        <fullName evidence="2">Fatty acid desaturase domain-containing protein</fullName>
    </recommendedName>
</protein>
<accession>A0A815LIS1</accession>
<dbReference type="GO" id="GO:0016020">
    <property type="term" value="C:membrane"/>
    <property type="evidence" value="ECO:0007669"/>
    <property type="project" value="TreeGrafter"/>
</dbReference>